<gene>
    <name evidence="5" type="ORF">WG929_17325</name>
</gene>
<evidence type="ECO:0000256" key="1">
    <source>
        <dbReference type="ARBA" id="ARBA00023015"/>
    </source>
</evidence>
<dbReference type="PROSITE" id="PS00519">
    <property type="entry name" value="HTH_ASNC_1"/>
    <property type="match status" value="1"/>
</dbReference>
<dbReference type="SUPFAM" id="SSF46785">
    <property type="entry name" value="Winged helix' DNA-binding domain"/>
    <property type="match status" value="1"/>
</dbReference>
<keyword evidence="6" id="KW-1185">Reference proteome</keyword>
<comment type="caution">
    <text evidence="5">The sequence shown here is derived from an EMBL/GenBank/DDBJ whole genome shotgun (WGS) entry which is preliminary data.</text>
</comment>
<feature type="domain" description="HTH asnC-type" evidence="4">
    <location>
        <begin position="6"/>
        <end position="67"/>
    </location>
</feature>
<dbReference type="InterPro" id="IPR036388">
    <property type="entry name" value="WH-like_DNA-bd_sf"/>
</dbReference>
<dbReference type="Gene3D" id="1.10.10.10">
    <property type="entry name" value="Winged helix-like DNA-binding domain superfamily/Winged helix DNA-binding domain"/>
    <property type="match status" value="1"/>
</dbReference>
<evidence type="ECO:0000256" key="2">
    <source>
        <dbReference type="ARBA" id="ARBA00023125"/>
    </source>
</evidence>
<dbReference type="EMBL" id="JBBKTX010000025">
    <property type="protein sequence ID" value="MFK4754177.1"/>
    <property type="molecule type" value="Genomic_DNA"/>
</dbReference>
<dbReference type="PANTHER" id="PTHR30154">
    <property type="entry name" value="LEUCINE-RESPONSIVE REGULATORY PROTEIN"/>
    <property type="match status" value="1"/>
</dbReference>
<keyword evidence="3" id="KW-0804">Transcription</keyword>
<sequence length="157" mass="18237">MQQITLEPQDIRILTLLQQDSQIPRMQLAEQVNLSASQCFRRIRRLEECGLIRRYTVELDKQKAGFDVQAMVMLQYRKSEADSRNKVLTLIRQTDVILECYSITGEYDFLLHVCCTSMGIFNRLINETFQVSFIAGIHSYMLLECVKAEATLPLARR</sequence>
<evidence type="ECO:0000256" key="3">
    <source>
        <dbReference type="ARBA" id="ARBA00023163"/>
    </source>
</evidence>
<dbReference type="CDD" id="cd00090">
    <property type="entry name" value="HTH_ARSR"/>
    <property type="match status" value="1"/>
</dbReference>
<dbReference type="InterPro" id="IPR036390">
    <property type="entry name" value="WH_DNA-bd_sf"/>
</dbReference>
<evidence type="ECO:0000259" key="4">
    <source>
        <dbReference type="PROSITE" id="PS50956"/>
    </source>
</evidence>
<keyword evidence="1" id="KW-0805">Transcription regulation</keyword>
<dbReference type="Pfam" id="PF13412">
    <property type="entry name" value="HTH_24"/>
    <property type="match status" value="1"/>
</dbReference>
<evidence type="ECO:0000313" key="6">
    <source>
        <dbReference type="Proteomes" id="UP001620597"/>
    </source>
</evidence>
<protein>
    <submittedName>
        <fullName evidence="5">Lrp/AsnC family transcriptional regulator</fullName>
    </submittedName>
</protein>
<dbReference type="InterPro" id="IPR011008">
    <property type="entry name" value="Dimeric_a/b-barrel"/>
</dbReference>
<dbReference type="InterPro" id="IPR019885">
    <property type="entry name" value="Tscrpt_reg_HTH_AsnC-type_CS"/>
</dbReference>
<dbReference type="SMART" id="SM00344">
    <property type="entry name" value="HTH_ASNC"/>
    <property type="match status" value="1"/>
</dbReference>
<dbReference type="PANTHER" id="PTHR30154:SF34">
    <property type="entry name" value="TRANSCRIPTIONAL REGULATOR AZLB"/>
    <property type="match status" value="1"/>
</dbReference>
<dbReference type="Gene3D" id="3.30.70.920">
    <property type="match status" value="1"/>
</dbReference>
<dbReference type="InterPro" id="IPR019888">
    <property type="entry name" value="Tscrpt_reg_AsnC-like"/>
</dbReference>
<dbReference type="Proteomes" id="UP001620597">
    <property type="component" value="Unassembled WGS sequence"/>
</dbReference>
<name>A0ABW8NMT8_9GAMM</name>
<dbReference type="SUPFAM" id="SSF54909">
    <property type="entry name" value="Dimeric alpha+beta barrel"/>
    <property type="match status" value="1"/>
</dbReference>
<dbReference type="PROSITE" id="PS50956">
    <property type="entry name" value="HTH_ASNC_2"/>
    <property type="match status" value="1"/>
</dbReference>
<evidence type="ECO:0000313" key="5">
    <source>
        <dbReference type="EMBL" id="MFK4754177.1"/>
    </source>
</evidence>
<keyword evidence="2" id="KW-0238">DNA-binding</keyword>
<organism evidence="5 6">
    <name type="scientific">Oceanobacter antarcticus</name>
    <dbReference type="NCBI Taxonomy" id="3133425"/>
    <lineage>
        <taxon>Bacteria</taxon>
        <taxon>Pseudomonadati</taxon>
        <taxon>Pseudomonadota</taxon>
        <taxon>Gammaproteobacteria</taxon>
        <taxon>Oceanospirillales</taxon>
        <taxon>Oceanospirillaceae</taxon>
        <taxon>Oceanobacter</taxon>
    </lineage>
</organism>
<dbReference type="RefSeq" id="WP_416207114.1">
    <property type="nucleotide sequence ID" value="NZ_JBBKTX010000025.1"/>
</dbReference>
<dbReference type="InterPro" id="IPR011991">
    <property type="entry name" value="ArsR-like_HTH"/>
</dbReference>
<dbReference type="Pfam" id="PF01037">
    <property type="entry name" value="AsnC_trans_reg"/>
    <property type="match status" value="1"/>
</dbReference>
<dbReference type="InterPro" id="IPR019887">
    <property type="entry name" value="Tscrpt_reg_AsnC/Lrp_C"/>
</dbReference>
<dbReference type="PRINTS" id="PR00033">
    <property type="entry name" value="HTHASNC"/>
</dbReference>
<accession>A0ABW8NMT8</accession>
<proteinExistence type="predicted"/>
<dbReference type="InterPro" id="IPR000485">
    <property type="entry name" value="AsnC-type_HTH_dom"/>
</dbReference>
<reference evidence="5 6" key="1">
    <citation type="submission" date="2024-03" db="EMBL/GenBank/DDBJ databases">
        <title>High-quality draft genome sequence of Oceanobacter sp. wDCs-4.</title>
        <authorList>
            <person name="Dong C."/>
        </authorList>
    </citation>
    <scope>NUCLEOTIDE SEQUENCE [LARGE SCALE GENOMIC DNA]</scope>
    <source>
        <strain evidence="6">wDCs-4</strain>
    </source>
</reference>